<proteinExistence type="inferred from homology"/>
<dbReference type="FunCoup" id="A0A1D2V916">
    <property type="interactions" value="792"/>
</dbReference>
<keyword evidence="4" id="KW-1185">Reference proteome</keyword>
<dbReference type="STRING" id="1344418.A0A1D2V916"/>
<dbReference type="GO" id="GO:0005737">
    <property type="term" value="C:cytoplasm"/>
    <property type="evidence" value="ECO:0007669"/>
    <property type="project" value="TreeGrafter"/>
</dbReference>
<dbReference type="RefSeq" id="XP_020044441.1">
    <property type="nucleotide sequence ID" value="XM_020194119.1"/>
</dbReference>
<dbReference type="InterPro" id="IPR039742">
    <property type="entry name" value="Shq1"/>
</dbReference>
<dbReference type="Pfam" id="PF21413">
    <property type="entry name" value="SHQ1-like_CS"/>
    <property type="match status" value="1"/>
</dbReference>
<dbReference type="GO" id="GO:0005654">
    <property type="term" value="C:nucleoplasm"/>
    <property type="evidence" value="ECO:0007669"/>
    <property type="project" value="TreeGrafter"/>
</dbReference>
<dbReference type="InterPro" id="IPR048696">
    <property type="entry name" value="SHQ1-like_CS"/>
</dbReference>
<dbReference type="PANTHER" id="PTHR12967:SF0">
    <property type="entry name" value="PROTEIN SHQ1 HOMOLOG"/>
    <property type="match status" value="1"/>
</dbReference>
<dbReference type="PROSITE" id="PS51203">
    <property type="entry name" value="CS"/>
    <property type="match status" value="1"/>
</dbReference>
<accession>A0A1D2V916</accession>
<gene>
    <name evidence="3" type="ORF">ASCRUDRAFT_78056</name>
</gene>
<dbReference type="GO" id="GO:0051082">
    <property type="term" value="F:unfolded protein binding"/>
    <property type="evidence" value="ECO:0007669"/>
    <property type="project" value="TreeGrafter"/>
</dbReference>
<protein>
    <recommendedName>
        <fullName evidence="2">CS domain-containing protein</fullName>
    </recommendedName>
</protein>
<dbReference type="AlphaFoldDB" id="A0A1D2V916"/>
<dbReference type="EMBL" id="KV454494">
    <property type="protein sequence ID" value="ODV58134.1"/>
    <property type="molecule type" value="Genomic_DNA"/>
</dbReference>
<dbReference type="Pfam" id="PF04925">
    <property type="entry name" value="SHQ1"/>
    <property type="match status" value="1"/>
</dbReference>
<name>A0A1D2V916_9ASCO</name>
<dbReference type="InterPro" id="IPR007009">
    <property type="entry name" value="Shq1_C"/>
</dbReference>
<evidence type="ECO:0000259" key="2">
    <source>
        <dbReference type="PROSITE" id="PS51203"/>
    </source>
</evidence>
<evidence type="ECO:0000256" key="1">
    <source>
        <dbReference type="ARBA" id="ARBA00005607"/>
    </source>
</evidence>
<dbReference type="GO" id="GO:0000493">
    <property type="term" value="P:box H/ACA snoRNP assembly"/>
    <property type="evidence" value="ECO:0007669"/>
    <property type="project" value="InterPro"/>
</dbReference>
<dbReference type="GeneID" id="30967755"/>
<organism evidence="3 4">
    <name type="scientific">Ascoidea rubescens DSM 1968</name>
    <dbReference type="NCBI Taxonomy" id="1344418"/>
    <lineage>
        <taxon>Eukaryota</taxon>
        <taxon>Fungi</taxon>
        <taxon>Dikarya</taxon>
        <taxon>Ascomycota</taxon>
        <taxon>Saccharomycotina</taxon>
        <taxon>Saccharomycetes</taxon>
        <taxon>Ascoideaceae</taxon>
        <taxon>Ascoidea</taxon>
    </lineage>
</organism>
<dbReference type="InParanoid" id="A0A1D2V916"/>
<dbReference type="InterPro" id="IPR007052">
    <property type="entry name" value="CS_dom"/>
</dbReference>
<dbReference type="Gene3D" id="2.60.40.790">
    <property type="match status" value="1"/>
</dbReference>
<evidence type="ECO:0000313" key="4">
    <source>
        <dbReference type="Proteomes" id="UP000095038"/>
    </source>
</evidence>
<evidence type="ECO:0000313" key="3">
    <source>
        <dbReference type="EMBL" id="ODV58134.1"/>
    </source>
</evidence>
<dbReference type="PANTHER" id="PTHR12967">
    <property type="entry name" value="PROTEIN SHQ1 HOMOLOG"/>
    <property type="match status" value="1"/>
</dbReference>
<dbReference type="OrthoDB" id="73639at2759"/>
<sequence length="554" mass="66190">MITPAFDLNQDDTFLYINVKLPSLKFNSRDLEISITDNIFIFYLDPYYLRLTFSPNELLINNSDLDLNDSQPDSLQNHFYYDSSDQKLKFKIKKKLKNQHFNNLHLPNLLLSQSNHHHKIANDEKNHPLIQEITPHDLKSTNDIKNYINDFEKKTGKEFNWQLPQFLNTDSNNLNTLKSSLNKKYYYGFNNSYNHYILNSLSNGNDINELSNPEQLTENERITERKIKENYSFNSEYYINYYLLEKKKLINDITDVHDYNNFASILHWTNPFVNIDTNNIENIQLSKEEHEKLVNLPKKHNKLIPNNQNLSLIFYLIFSLLYGYNYNLRENLGDDSSNIETPWLIGKLIPQFSCLDQKIYLPDDELTHQTSETEKVLIKEIKETNIDHNSEKKIEFKLIIVEQLIITLIKRSLIYPLNRNFNLSYKVLEDVIKLLEYKSLSIIIKQLIKIREFFRFHQIYYVYNIIYLNDLIKFLSNEENERDFFTTENFETFYQKVILVIKDKKRLKDEIIIETLNFDEEDGENKLEVMNLNQVELIGDELYNDYLFNLKQGR</sequence>
<dbReference type="InterPro" id="IPR008978">
    <property type="entry name" value="HSP20-like_chaperone"/>
</dbReference>
<comment type="similarity">
    <text evidence="1">Belongs to the SHQ1 family.</text>
</comment>
<feature type="domain" description="CS" evidence="2">
    <location>
        <begin position="1"/>
        <end position="105"/>
    </location>
</feature>
<dbReference type="Proteomes" id="UP000095038">
    <property type="component" value="Unassembled WGS sequence"/>
</dbReference>
<reference evidence="4" key="1">
    <citation type="submission" date="2016-05" db="EMBL/GenBank/DDBJ databases">
        <title>Comparative genomics of biotechnologically important yeasts.</title>
        <authorList>
            <consortium name="DOE Joint Genome Institute"/>
            <person name="Riley R."/>
            <person name="Haridas S."/>
            <person name="Wolfe K.H."/>
            <person name="Lopes M.R."/>
            <person name="Hittinger C.T."/>
            <person name="Goker M."/>
            <person name="Salamov A."/>
            <person name="Wisecaver J."/>
            <person name="Long T.M."/>
            <person name="Aerts A.L."/>
            <person name="Barry K."/>
            <person name="Choi C."/>
            <person name="Clum A."/>
            <person name="Coughlan A.Y."/>
            <person name="Deshpande S."/>
            <person name="Douglass A.P."/>
            <person name="Hanson S.J."/>
            <person name="Klenk H.-P."/>
            <person name="Labutti K."/>
            <person name="Lapidus A."/>
            <person name="Lindquist E."/>
            <person name="Lipzen A."/>
            <person name="Meier-Kolthoff J.P."/>
            <person name="Ohm R.A."/>
            <person name="Otillar R.P."/>
            <person name="Pangilinan J."/>
            <person name="Peng Y."/>
            <person name="Rokas A."/>
            <person name="Rosa C.A."/>
            <person name="Scheuner C."/>
            <person name="Sibirny A.A."/>
            <person name="Slot J.C."/>
            <person name="Stielow J.B."/>
            <person name="Sun H."/>
            <person name="Kurtzman C.P."/>
            <person name="Blackwell M."/>
            <person name="Grigoriev I.V."/>
            <person name="Jeffries T.W."/>
        </authorList>
    </citation>
    <scope>NUCLEOTIDE SEQUENCE [LARGE SCALE GENOMIC DNA]</scope>
    <source>
        <strain evidence="4">DSM 1968</strain>
    </source>
</reference>